<dbReference type="STRING" id="247490.KSU1_C1499"/>
<name>I3IN00_9BACT</name>
<dbReference type="EMBL" id="BAFH01000003">
    <property type="protein sequence ID" value="GAB63095.1"/>
    <property type="molecule type" value="Genomic_DNA"/>
</dbReference>
<dbReference type="Proteomes" id="UP000002985">
    <property type="component" value="Unassembled WGS sequence"/>
</dbReference>
<gene>
    <name evidence="2" type="ORF">KSU1_C1499</name>
</gene>
<sequence length="174" mass="19053">MVKMKWVFIGICVLSLSMAGCSFLDAVRKKDAKGNPYIEAKGTAFLRTAQGVARIVGETEFPVVGAVASGIASLCGIGITIANNAARKRAKALEATVVGVNAITNNYKKIEDAVLAMLNVAGQNDMSQKIKEIFLQYKTPKQTVQKLANKKGIENYLYQFIRKIERKYTMEKEG</sequence>
<protein>
    <recommendedName>
        <fullName evidence="4">Lipoprotein</fullName>
    </recommendedName>
</protein>
<proteinExistence type="predicted"/>
<evidence type="ECO:0000256" key="1">
    <source>
        <dbReference type="SAM" id="SignalP"/>
    </source>
</evidence>
<evidence type="ECO:0000313" key="2">
    <source>
        <dbReference type="EMBL" id="GAB63095.1"/>
    </source>
</evidence>
<keyword evidence="1" id="KW-0732">Signal</keyword>
<reference evidence="2 3" key="1">
    <citation type="journal article" date="2012" name="FEBS Lett.">
        <title>Anammox organism KSU-1 expresses a NirK-type copper-containing nitrite reductase instead of a NirS-type with cytochrome cd1.</title>
        <authorList>
            <person name="Hira D."/>
            <person name="Toh H."/>
            <person name="Migita C.T."/>
            <person name="Okubo H."/>
            <person name="Nishiyama T."/>
            <person name="Hattori M."/>
            <person name="Furukawa K."/>
            <person name="Fujii T."/>
        </authorList>
    </citation>
    <scope>NUCLEOTIDE SEQUENCE [LARGE SCALE GENOMIC DNA]</scope>
</reference>
<keyword evidence="3" id="KW-1185">Reference proteome</keyword>
<comment type="caution">
    <text evidence="2">The sequence shown here is derived from an EMBL/GenBank/DDBJ whole genome shotgun (WGS) entry which is preliminary data.</text>
</comment>
<accession>I3IN00</accession>
<dbReference type="PROSITE" id="PS51257">
    <property type="entry name" value="PROKAR_LIPOPROTEIN"/>
    <property type="match status" value="1"/>
</dbReference>
<evidence type="ECO:0000313" key="3">
    <source>
        <dbReference type="Proteomes" id="UP000002985"/>
    </source>
</evidence>
<dbReference type="AlphaFoldDB" id="I3IN00"/>
<feature type="signal peptide" evidence="1">
    <location>
        <begin position="1"/>
        <end position="19"/>
    </location>
</feature>
<feature type="chain" id="PRO_5003671252" description="Lipoprotein" evidence="1">
    <location>
        <begin position="20"/>
        <end position="174"/>
    </location>
</feature>
<evidence type="ECO:0008006" key="4">
    <source>
        <dbReference type="Google" id="ProtNLM"/>
    </source>
</evidence>
<organism evidence="2 3">
    <name type="scientific">Candidatus Jettenia caeni</name>
    <dbReference type="NCBI Taxonomy" id="247490"/>
    <lineage>
        <taxon>Bacteria</taxon>
        <taxon>Pseudomonadati</taxon>
        <taxon>Planctomycetota</taxon>
        <taxon>Candidatus Brocadiia</taxon>
        <taxon>Candidatus Brocadiales</taxon>
        <taxon>Candidatus Brocadiaceae</taxon>
        <taxon>Candidatus Jettenia</taxon>
    </lineage>
</organism>